<evidence type="ECO:0000313" key="3">
    <source>
        <dbReference type="Proteomes" id="UP000299102"/>
    </source>
</evidence>
<evidence type="ECO:0000313" key="2">
    <source>
        <dbReference type="EMBL" id="GBP16097.1"/>
    </source>
</evidence>
<protein>
    <submittedName>
        <fullName evidence="2">Uncharacterized protein</fullName>
    </submittedName>
</protein>
<organism evidence="2 3">
    <name type="scientific">Eumeta variegata</name>
    <name type="common">Bagworm moth</name>
    <name type="synonym">Eumeta japonica</name>
    <dbReference type="NCBI Taxonomy" id="151549"/>
    <lineage>
        <taxon>Eukaryota</taxon>
        <taxon>Metazoa</taxon>
        <taxon>Ecdysozoa</taxon>
        <taxon>Arthropoda</taxon>
        <taxon>Hexapoda</taxon>
        <taxon>Insecta</taxon>
        <taxon>Pterygota</taxon>
        <taxon>Neoptera</taxon>
        <taxon>Endopterygota</taxon>
        <taxon>Lepidoptera</taxon>
        <taxon>Glossata</taxon>
        <taxon>Ditrysia</taxon>
        <taxon>Tineoidea</taxon>
        <taxon>Psychidae</taxon>
        <taxon>Oiketicinae</taxon>
        <taxon>Eumeta</taxon>
    </lineage>
</organism>
<feature type="region of interest" description="Disordered" evidence="1">
    <location>
        <begin position="139"/>
        <end position="160"/>
    </location>
</feature>
<sequence length="160" mass="18590">MKCTRRKNRSIHEGSDHDQYSLISQRKRYIKCANASLHISEGRTTRKSSAGLRARSRGLPRPRGGRESRLFRSASEQTTSATEKKRMKPVKFNFRTGRAARLPPYAEQNNYFFPYPTESFSIYQRFDLPLHWLKNVKDAEARGPRQPPRPGPRPAVNNRF</sequence>
<evidence type="ECO:0000256" key="1">
    <source>
        <dbReference type="SAM" id="MobiDB-lite"/>
    </source>
</evidence>
<dbReference type="AlphaFoldDB" id="A0A4C1TQ49"/>
<comment type="caution">
    <text evidence="2">The sequence shown here is derived from an EMBL/GenBank/DDBJ whole genome shotgun (WGS) entry which is preliminary data.</text>
</comment>
<dbReference type="EMBL" id="BGZK01000076">
    <property type="protein sequence ID" value="GBP16097.1"/>
    <property type="molecule type" value="Genomic_DNA"/>
</dbReference>
<accession>A0A4C1TQ49</accession>
<name>A0A4C1TQ49_EUMVA</name>
<feature type="region of interest" description="Disordered" evidence="1">
    <location>
        <begin position="42"/>
        <end position="86"/>
    </location>
</feature>
<gene>
    <name evidence="2" type="ORF">EVAR_94435_1</name>
</gene>
<dbReference type="Proteomes" id="UP000299102">
    <property type="component" value="Unassembled WGS sequence"/>
</dbReference>
<reference evidence="2 3" key="1">
    <citation type="journal article" date="2019" name="Commun. Biol.">
        <title>The bagworm genome reveals a unique fibroin gene that provides high tensile strength.</title>
        <authorList>
            <person name="Kono N."/>
            <person name="Nakamura H."/>
            <person name="Ohtoshi R."/>
            <person name="Tomita M."/>
            <person name="Numata K."/>
            <person name="Arakawa K."/>
        </authorList>
    </citation>
    <scope>NUCLEOTIDE SEQUENCE [LARGE SCALE GENOMIC DNA]</scope>
</reference>
<keyword evidence="3" id="KW-1185">Reference proteome</keyword>
<proteinExistence type="predicted"/>